<evidence type="ECO:0000313" key="2">
    <source>
        <dbReference type="EMBL" id="GKV14326.1"/>
    </source>
</evidence>
<gene>
    <name evidence="2" type="ORF">SLEP1_g25221</name>
</gene>
<accession>A0AAV5JPE6</accession>
<protein>
    <recommendedName>
        <fullName evidence="4">MADF domain-containing protein</fullName>
    </recommendedName>
</protein>
<sequence>MRPDLSVSDGGAVHEKPWRFGEISISLQLKQICRDFHANYRSRVGDKRLEWARIRAQMHFADSGKEMFRQLRSPTLLKSLAASTPENPEVVSSGKTLRRSSQQYSVF</sequence>
<organism evidence="2 3">
    <name type="scientific">Rubroshorea leprosula</name>
    <dbReference type="NCBI Taxonomy" id="152421"/>
    <lineage>
        <taxon>Eukaryota</taxon>
        <taxon>Viridiplantae</taxon>
        <taxon>Streptophyta</taxon>
        <taxon>Embryophyta</taxon>
        <taxon>Tracheophyta</taxon>
        <taxon>Spermatophyta</taxon>
        <taxon>Magnoliopsida</taxon>
        <taxon>eudicotyledons</taxon>
        <taxon>Gunneridae</taxon>
        <taxon>Pentapetalae</taxon>
        <taxon>rosids</taxon>
        <taxon>malvids</taxon>
        <taxon>Malvales</taxon>
        <taxon>Dipterocarpaceae</taxon>
        <taxon>Rubroshorea</taxon>
    </lineage>
</organism>
<comment type="caution">
    <text evidence="2">The sequence shown here is derived from an EMBL/GenBank/DDBJ whole genome shotgun (WGS) entry which is preliminary data.</text>
</comment>
<evidence type="ECO:0000313" key="3">
    <source>
        <dbReference type="Proteomes" id="UP001054252"/>
    </source>
</evidence>
<feature type="compositionally biased region" description="Polar residues" evidence="1">
    <location>
        <begin position="93"/>
        <end position="107"/>
    </location>
</feature>
<keyword evidence="3" id="KW-1185">Reference proteome</keyword>
<proteinExistence type="predicted"/>
<feature type="region of interest" description="Disordered" evidence="1">
    <location>
        <begin position="83"/>
        <end position="107"/>
    </location>
</feature>
<evidence type="ECO:0000256" key="1">
    <source>
        <dbReference type="SAM" id="MobiDB-lite"/>
    </source>
</evidence>
<evidence type="ECO:0008006" key="4">
    <source>
        <dbReference type="Google" id="ProtNLM"/>
    </source>
</evidence>
<dbReference type="Proteomes" id="UP001054252">
    <property type="component" value="Unassembled WGS sequence"/>
</dbReference>
<dbReference type="AlphaFoldDB" id="A0AAV5JPE6"/>
<reference evidence="2 3" key="1">
    <citation type="journal article" date="2021" name="Commun. Biol.">
        <title>The genome of Shorea leprosula (Dipterocarpaceae) highlights the ecological relevance of drought in aseasonal tropical rainforests.</title>
        <authorList>
            <person name="Ng K.K.S."/>
            <person name="Kobayashi M.J."/>
            <person name="Fawcett J.A."/>
            <person name="Hatakeyama M."/>
            <person name="Paape T."/>
            <person name="Ng C.H."/>
            <person name="Ang C.C."/>
            <person name="Tnah L.H."/>
            <person name="Lee C.T."/>
            <person name="Nishiyama T."/>
            <person name="Sese J."/>
            <person name="O'Brien M.J."/>
            <person name="Copetti D."/>
            <person name="Mohd Noor M.I."/>
            <person name="Ong R.C."/>
            <person name="Putra M."/>
            <person name="Sireger I.Z."/>
            <person name="Indrioko S."/>
            <person name="Kosugi Y."/>
            <person name="Izuno A."/>
            <person name="Isagi Y."/>
            <person name="Lee S.L."/>
            <person name="Shimizu K.K."/>
        </authorList>
    </citation>
    <scope>NUCLEOTIDE SEQUENCE [LARGE SCALE GENOMIC DNA]</scope>
    <source>
        <strain evidence="2">214</strain>
    </source>
</reference>
<name>A0AAV5JPE6_9ROSI</name>
<dbReference type="EMBL" id="BPVZ01000040">
    <property type="protein sequence ID" value="GKV14326.1"/>
    <property type="molecule type" value="Genomic_DNA"/>
</dbReference>